<protein>
    <submittedName>
        <fullName evidence="6">Response regulator receiver modulated diguanylate cyclase/phosphodiesterase</fullName>
    </submittedName>
</protein>
<dbReference type="PROSITE" id="PS50887">
    <property type="entry name" value="GGDEF"/>
    <property type="match status" value="1"/>
</dbReference>
<dbReference type="SUPFAM" id="SSF55073">
    <property type="entry name" value="Nucleotide cyclase"/>
    <property type="match status" value="1"/>
</dbReference>
<dbReference type="InterPro" id="IPR011006">
    <property type="entry name" value="CheY-like_superfamily"/>
</dbReference>
<dbReference type="InterPro" id="IPR000160">
    <property type="entry name" value="GGDEF_dom"/>
</dbReference>
<dbReference type="EMBL" id="OCND01000006">
    <property type="protein sequence ID" value="SOD55044.1"/>
    <property type="molecule type" value="Genomic_DNA"/>
</dbReference>
<keyword evidence="1" id="KW-0597">Phosphoprotein</keyword>
<sequence length="578" mass="64509">MNAGITPDTLPDLSVAGIPRLGAGEPELARMVEAAANGGTPLMLLYVDIDHFRSINENMGEEVGDQALTLLSERLHQVTGPAARVWRHASDEFVVAVPRGPDTLAPEAFGDFVREQIELPMTVLPYTLFLSGTVGVALCPEHAENTSRLLQCAESAVHQAKHEGLNLTRLYSHGAAISVRTDSIIARQLVKATANDELRLFYQPQINAHDGRVIGMEALLRWYSPTLGMLVPERFMHVAEKLGVIVQIGDWVLKKAFQQARIWRDWGFDDFEIAVNVSILQLLRPDFVEEVLQAVQAAGIPPQMVVLEVRQNALAKDMNLVHRTLANLHREGIRLTLDDFGMGDSNLDSLMRFSVDKIKIDRSFVQGVPVSNREVAITCAIIAMGHQLGMKVIAHGVETDTQLGFLRRNNCDMFQGHLFGEPMTAEEAGTVLRRRYLRGDAFAATKPDRTLLLLDDEENILRSLVRLFRRDGYRILAASSVGDAFELLATNDVQVILSDQRMSDMSGTEFLGRVRVLYPDTVRLVLSGYTDLATVTEAINRGEIYRFLTKPWNDDDLREHIRQAFTTYESQPHHRSNG</sequence>
<evidence type="ECO:0000256" key="1">
    <source>
        <dbReference type="PROSITE-ProRule" id="PRU00169"/>
    </source>
</evidence>
<dbReference type="InterPro" id="IPR000595">
    <property type="entry name" value="cNMP-bd_dom"/>
</dbReference>
<dbReference type="Pfam" id="PF00990">
    <property type="entry name" value="GGDEF"/>
    <property type="match status" value="1"/>
</dbReference>
<dbReference type="CDD" id="cd17569">
    <property type="entry name" value="REC_HupR-like"/>
    <property type="match status" value="1"/>
</dbReference>
<dbReference type="InterPro" id="IPR001789">
    <property type="entry name" value="Sig_transdc_resp-reg_receiver"/>
</dbReference>
<dbReference type="Gene3D" id="3.20.20.450">
    <property type="entry name" value="EAL domain"/>
    <property type="match status" value="1"/>
</dbReference>
<accession>A0A286D8T1</accession>
<evidence type="ECO:0000313" key="7">
    <source>
        <dbReference type="Proteomes" id="UP000219374"/>
    </source>
</evidence>
<dbReference type="AlphaFoldDB" id="A0A286D8T1"/>
<feature type="domain" description="EAL" evidence="4">
    <location>
        <begin position="182"/>
        <end position="436"/>
    </location>
</feature>
<dbReference type="PROSITE" id="PS50042">
    <property type="entry name" value="CNMP_BINDING_3"/>
    <property type="match status" value="1"/>
</dbReference>
<dbReference type="Pfam" id="PF00072">
    <property type="entry name" value="Response_reg"/>
    <property type="match status" value="1"/>
</dbReference>
<feature type="modified residue" description="4-aspartylphosphate" evidence="1">
    <location>
        <position position="499"/>
    </location>
</feature>
<evidence type="ECO:0000259" key="4">
    <source>
        <dbReference type="PROSITE" id="PS50883"/>
    </source>
</evidence>
<dbReference type="InterPro" id="IPR035919">
    <property type="entry name" value="EAL_sf"/>
</dbReference>
<feature type="domain" description="Cyclic nucleotide-binding" evidence="2">
    <location>
        <begin position="468"/>
        <end position="523"/>
    </location>
</feature>
<evidence type="ECO:0000259" key="5">
    <source>
        <dbReference type="PROSITE" id="PS50887"/>
    </source>
</evidence>
<dbReference type="InterPro" id="IPR029787">
    <property type="entry name" value="Nucleotide_cyclase"/>
</dbReference>
<dbReference type="CDD" id="cd01949">
    <property type="entry name" value="GGDEF"/>
    <property type="match status" value="1"/>
</dbReference>
<evidence type="ECO:0000313" key="6">
    <source>
        <dbReference type="EMBL" id="SOD55044.1"/>
    </source>
</evidence>
<dbReference type="SUPFAM" id="SSF52172">
    <property type="entry name" value="CheY-like"/>
    <property type="match status" value="1"/>
</dbReference>
<evidence type="ECO:0000259" key="3">
    <source>
        <dbReference type="PROSITE" id="PS50110"/>
    </source>
</evidence>
<keyword evidence="7" id="KW-1185">Reference proteome</keyword>
<dbReference type="PANTHER" id="PTHR33121:SF71">
    <property type="entry name" value="OXYGEN SENSOR PROTEIN DOSP"/>
    <property type="match status" value="1"/>
</dbReference>
<dbReference type="OrthoDB" id="9804951at2"/>
<dbReference type="Pfam" id="PF00563">
    <property type="entry name" value="EAL"/>
    <property type="match status" value="1"/>
</dbReference>
<dbReference type="SUPFAM" id="SSF141868">
    <property type="entry name" value="EAL domain-like"/>
    <property type="match status" value="1"/>
</dbReference>
<dbReference type="SMART" id="SM00448">
    <property type="entry name" value="REC"/>
    <property type="match status" value="1"/>
</dbReference>
<name>A0A286D8T1_9GAMM</name>
<dbReference type="GO" id="GO:0000160">
    <property type="term" value="P:phosphorelay signal transduction system"/>
    <property type="evidence" value="ECO:0007669"/>
    <property type="project" value="InterPro"/>
</dbReference>
<dbReference type="Proteomes" id="UP000219374">
    <property type="component" value="Unassembled WGS sequence"/>
</dbReference>
<dbReference type="RefSeq" id="WP_097122323.1">
    <property type="nucleotide sequence ID" value="NZ_OCND01000006.1"/>
</dbReference>
<gene>
    <name evidence="6" type="ORF">SAMN06296416_1067</name>
</gene>
<organism evidence="6 7">
    <name type="scientific">Pseudoxanthomonas wuyuanensis</name>
    <dbReference type="NCBI Taxonomy" id="1073196"/>
    <lineage>
        <taxon>Bacteria</taxon>
        <taxon>Pseudomonadati</taxon>
        <taxon>Pseudomonadota</taxon>
        <taxon>Gammaproteobacteria</taxon>
        <taxon>Lysobacterales</taxon>
        <taxon>Lysobacteraceae</taxon>
        <taxon>Pseudoxanthomonas</taxon>
    </lineage>
</organism>
<dbReference type="NCBIfam" id="TIGR00254">
    <property type="entry name" value="GGDEF"/>
    <property type="match status" value="1"/>
</dbReference>
<dbReference type="InterPro" id="IPR001633">
    <property type="entry name" value="EAL_dom"/>
</dbReference>
<feature type="domain" description="Response regulatory" evidence="3">
    <location>
        <begin position="450"/>
        <end position="565"/>
    </location>
</feature>
<feature type="domain" description="GGDEF" evidence="5">
    <location>
        <begin position="40"/>
        <end position="173"/>
    </location>
</feature>
<dbReference type="SMART" id="SM00052">
    <property type="entry name" value="EAL"/>
    <property type="match status" value="1"/>
</dbReference>
<dbReference type="PROSITE" id="PS50883">
    <property type="entry name" value="EAL"/>
    <property type="match status" value="1"/>
</dbReference>
<dbReference type="PROSITE" id="PS50110">
    <property type="entry name" value="RESPONSE_REGULATORY"/>
    <property type="match status" value="1"/>
</dbReference>
<dbReference type="InterPro" id="IPR043128">
    <property type="entry name" value="Rev_trsase/Diguanyl_cyclase"/>
</dbReference>
<dbReference type="PANTHER" id="PTHR33121">
    <property type="entry name" value="CYCLIC DI-GMP PHOSPHODIESTERASE PDEF"/>
    <property type="match status" value="1"/>
</dbReference>
<reference evidence="6 7" key="1">
    <citation type="submission" date="2017-09" db="EMBL/GenBank/DDBJ databases">
        <authorList>
            <person name="Ehlers B."/>
            <person name="Leendertz F.H."/>
        </authorList>
    </citation>
    <scope>NUCLEOTIDE SEQUENCE [LARGE SCALE GENOMIC DNA]</scope>
    <source>
        <strain evidence="6 7">CGMCC 1.10978</strain>
    </source>
</reference>
<dbReference type="Gene3D" id="3.40.50.2300">
    <property type="match status" value="1"/>
</dbReference>
<dbReference type="InterPro" id="IPR050706">
    <property type="entry name" value="Cyclic-di-GMP_PDE-like"/>
</dbReference>
<dbReference type="CDD" id="cd01948">
    <property type="entry name" value="EAL"/>
    <property type="match status" value="1"/>
</dbReference>
<dbReference type="GO" id="GO:0071111">
    <property type="term" value="F:cyclic-guanylate-specific phosphodiesterase activity"/>
    <property type="evidence" value="ECO:0007669"/>
    <property type="project" value="InterPro"/>
</dbReference>
<proteinExistence type="predicted"/>
<dbReference type="SMART" id="SM00267">
    <property type="entry name" value="GGDEF"/>
    <property type="match status" value="1"/>
</dbReference>
<evidence type="ECO:0000259" key="2">
    <source>
        <dbReference type="PROSITE" id="PS50042"/>
    </source>
</evidence>
<dbReference type="Gene3D" id="3.30.70.270">
    <property type="match status" value="1"/>
</dbReference>